<feature type="binding site" evidence="10">
    <location>
        <position position="123"/>
    </location>
    <ligand>
        <name>Mn(2+)</name>
        <dbReference type="ChEBI" id="CHEBI:29035"/>
    </ligand>
</feature>
<dbReference type="InterPro" id="IPR000086">
    <property type="entry name" value="NUDIX_hydrolase_dom"/>
</dbReference>
<evidence type="ECO:0000256" key="7">
    <source>
        <dbReference type="ARBA" id="ARBA00023211"/>
    </source>
</evidence>
<sequence>MLLADGSSGSGAELVVLVDESGTPTGTQDKAEVHHTSTPLHLAFSTHVYDDDGRILVTRRALSKRTWPGVWTNSFCGHPGPGESTVDAIARRADYELGIAVTDLSPALPDFRYRAVDFSGVVENEICPVFTARCVGQLSPRASEVCQWEWVEPRQLVESVRLTPWAFSPWLTLQLPLLYPAG</sequence>
<dbReference type="EMBL" id="JBHUGA010000011">
    <property type="protein sequence ID" value="MFD1846382.1"/>
    <property type="molecule type" value="Genomic_DNA"/>
</dbReference>
<feature type="binding site" evidence="10">
    <location>
        <position position="125"/>
    </location>
    <ligand>
        <name>Mn(2+)</name>
        <dbReference type="ChEBI" id="CHEBI:29035"/>
    </ligand>
</feature>
<dbReference type="HAMAP" id="MF_00202">
    <property type="entry name" value="Idi"/>
    <property type="match status" value="1"/>
</dbReference>
<comment type="subcellular location">
    <subcellularLocation>
        <location evidence="10">Cytoplasm</location>
    </subcellularLocation>
</comment>
<dbReference type="Pfam" id="PF00293">
    <property type="entry name" value="NUDIX"/>
    <property type="match status" value="1"/>
</dbReference>
<feature type="binding site" evidence="10">
    <location>
        <position position="34"/>
    </location>
    <ligand>
        <name>Mn(2+)</name>
        <dbReference type="ChEBI" id="CHEBI:29035"/>
    </ligand>
</feature>
<comment type="pathway">
    <text evidence="1 10">Isoprenoid biosynthesis; dimethylallyl diphosphate biosynthesis; dimethylallyl diphosphate from isopentenyl diphosphate: step 1/1.</text>
</comment>
<feature type="domain" description="Nudix hydrolase" evidence="11">
    <location>
        <begin position="39"/>
        <end position="173"/>
    </location>
</feature>
<gene>
    <name evidence="10 12" type="primary">idi</name>
    <name evidence="12" type="ORF">ACFSFX_07200</name>
</gene>
<evidence type="ECO:0000259" key="11">
    <source>
        <dbReference type="PROSITE" id="PS51462"/>
    </source>
</evidence>
<keyword evidence="7 10" id="KW-0464">Manganese</keyword>
<dbReference type="Gene3D" id="3.90.79.10">
    <property type="entry name" value="Nucleoside Triphosphate Pyrophosphohydrolase"/>
    <property type="match status" value="1"/>
</dbReference>
<comment type="catalytic activity">
    <reaction evidence="10">
        <text>isopentenyl diphosphate = dimethylallyl diphosphate</text>
        <dbReference type="Rhea" id="RHEA:23284"/>
        <dbReference type="ChEBI" id="CHEBI:57623"/>
        <dbReference type="ChEBI" id="CHEBI:128769"/>
        <dbReference type="EC" id="5.3.3.2"/>
    </reaction>
</comment>
<reference evidence="13" key="1">
    <citation type="journal article" date="2019" name="Int. J. Syst. Evol. Microbiol.">
        <title>The Global Catalogue of Microorganisms (GCM) 10K type strain sequencing project: providing services to taxonomists for standard genome sequencing and annotation.</title>
        <authorList>
            <consortium name="The Broad Institute Genomics Platform"/>
            <consortium name="The Broad Institute Genome Sequencing Center for Infectious Disease"/>
            <person name="Wu L."/>
            <person name="Ma J."/>
        </authorList>
    </citation>
    <scope>NUCLEOTIDE SEQUENCE [LARGE SCALE GENOMIC DNA]</scope>
    <source>
        <strain evidence="13">JCM 11496</strain>
    </source>
</reference>
<dbReference type="GO" id="GO:0004452">
    <property type="term" value="F:isopentenyl-diphosphate delta-isomerase activity"/>
    <property type="evidence" value="ECO:0007669"/>
    <property type="project" value="UniProtKB-EC"/>
</dbReference>
<dbReference type="PROSITE" id="PS51462">
    <property type="entry name" value="NUDIX"/>
    <property type="match status" value="1"/>
</dbReference>
<feature type="binding site" evidence="10">
    <location>
        <position position="78"/>
    </location>
    <ligand>
        <name>Mn(2+)</name>
        <dbReference type="ChEBI" id="CHEBI:29035"/>
    </ligand>
</feature>
<organism evidence="12 13">
    <name type="scientific">Arthrobacter flavus</name>
    <dbReference type="NCBI Taxonomy" id="95172"/>
    <lineage>
        <taxon>Bacteria</taxon>
        <taxon>Bacillati</taxon>
        <taxon>Actinomycetota</taxon>
        <taxon>Actinomycetes</taxon>
        <taxon>Micrococcales</taxon>
        <taxon>Micrococcaceae</taxon>
        <taxon>Arthrobacter</taxon>
    </lineage>
</organism>
<evidence type="ECO:0000256" key="2">
    <source>
        <dbReference type="ARBA" id="ARBA00007579"/>
    </source>
</evidence>
<evidence type="ECO:0000256" key="3">
    <source>
        <dbReference type="ARBA" id="ARBA00012057"/>
    </source>
</evidence>
<comment type="function">
    <text evidence="10">Catalyzes the 1,3-allylic rearrangement of the homoallylic substrate isopentenyl (IPP) to its highly electrophilic allylic isomer, dimethylallyl diphosphate (DMAPP).</text>
</comment>
<comment type="similarity">
    <text evidence="2 10">Belongs to the IPP isomerase type 1 family.</text>
</comment>
<dbReference type="NCBIfam" id="TIGR02150">
    <property type="entry name" value="IPP_isom_1"/>
    <property type="match status" value="1"/>
</dbReference>
<name>A0ABW4Q6R2_9MICC</name>
<dbReference type="InterPro" id="IPR011876">
    <property type="entry name" value="IsopentenylPP_isomerase_typ1"/>
</dbReference>
<dbReference type="CDD" id="cd02885">
    <property type="entry name" value="NUDIX_IPP_Isomerase"/>
    <property type="match status" value="1"/>
</dbReference>
<evidence type="ECO:0000256" key="1">
    <source>
        <dbReference type="ARBA" id="ARBA00004826"/>
    </source>
</evidence>
<evidence type="ECO:0000256" key="4">
    <source>
        <dbReference type="ARBA" id="ARBA00022490"/>
    </source>
</evidence>
<proteinExistence type="inferred from homology"/>
<evidence type="ECO:0000313" key="13">
    <source>
        <dbReference type="Proteomes" id="UP001597307"/>
    </source>
</evidence>
<dbReference type="RefSeq" id="WP_343879650.1">
    <property type="nucleotide sequence ID" value="NZ_BAAAIJ010000047.1"/>
</dbReference>
<evidence type="ECO:0000256" key="8">
    <source>
        <dbReference type="ARBA" id="ARBA00023229"/>
    </source>
</evidence>
<dbReference type="Proteomes" id="UP001597307">
    <property type="component" value="Unassembled WGS sequence"/>
</dbReference>
<dbReference type="SUPFAM" id="SSF55811">
    <property type="entry name" value="Nudix"/>
    <property type="match status" value="1"/>
</dbReference>
<evidence type="ECO:0000256" key="5">
    <source>
        <dbReference type="ARBA" id="ARBA00022723"/>
    </source>
</evidence>
<comment type="cofactor">
    <cofactor evidence="10">
        <name>Mg(2+)</name>
        <dbReference type="ChEBI" id="CHEBI:18420"/>
    </cofactor>
    <text evidence="10">Binds 1 Mg(2+) ion per subunit. The magnesium ion binds only when substrate is bound.</text>
</comment>
<keyword evidence="6 10" id="KW-0460">Magnesium</keyword>
<evidence type="ECO:0000256" key="6">
    <source>
        <dbReference type="ARBA" id="ARBA00022842"/>
    </source>
</evidence>
<dbReference type="InterPro" id="IPR015797">
    <property type="entry name" value="NUDIX_hydrolase-like_dom_sf"/>
</dbReference>
<dbReference type="InterPro" id="IPR056375">
    <property type="entry name" value="Idi_bact"/>
</dbReference>
<comment type="cofactor">
    <cofactor evidence="10">
        <name>Mn(2+)</name>
        <dbReference type="ChEBI" id="CHEBI:29035"/>
    </cofactor>
    <text evidence="10">Binds 1 Mn(2+) ion per subunit.</text>
</comment>
<dbReference type="PANTHER" id="PTHR10885:SF0">
    <property type="entry name" value="ISOPENTENYL-DIPHOSPHATE DELTA-ISOMERASE"/>
    <property type="match status" value="1"/>
</dbReference>
<dbReference type="EC" id="5.3.3.2" evidence="3 10"/>
<feature type="active site" evidence="10">
    <location>
        <position position="76"/>
    </location>
</feature>
<keyword evidence="13" id="KW-1185">Reference proteome</keyword>
<comment type="caution">
    <text evidence="12">The sequence shown here is derived from an EMBL/GenBank/DDBJ whole genome shotgun (WGS) entry which is preliminary data.</text>
</comment>
<feature type="binding site" evidence="10">
    <location>
        <position position="41"/>
    </location>
    <ligand>
        <name>Mn(2+)</name>
        <dbReference type="ChEBI" id="CHEBI:29035"/>
    </ligand>
</feature>
<evidence type="ECO:0000256" key="9">
    <source>
        <dbReference type="ARBA" id="ARBA00023235"/>
    </source>
</evidence>
<feature type="active site" evidence="10">
    <location>
        <position position="125"/>
    </location>
</feature>
<evidence type="ECO:0000256" key="10">
    <source>
        <dbReference type="HAMAP-Rule" id="MF_00202"/>
    </source>
</evidence>
<keyword evidence="8 10" id="KW-0414">Isoprene biosynthesis</keyword>
<evidence type="ECO:0000313" key="12">
    <source>
        <dbReference type="EMBL" id="MFD1846382.1"/>
    </source>
</evidence>
<dbReference type="PANTHER" id="PTHR10885">
    <property type="entry name" value="ISOPENTENYL-DIPHOSPHATE DELTA-ISOMERASE"/>
    <property type="match status" value="1"/>
</dbReference>
<keyword evidence="9 10" id="KW-0413">Isomerase</keyword>
<feature type="binding site" evidence="10">
    <location>
        <position position="96"/>
    </location>
    <ligand>
        <name>Mg(2+)</name>
        <dbReference type="ChEBI" id="CHEBI:18420"/>
    </ligand>
</feature>
<protein>
    <recommendedName>
        <fullName evidence="3 10">Isopentenyl-diphosphate Delta-isomerase</fullName>
        <shortName evidence="10">IPP isomerase</shortName>
        <ecNumber evidence="3 10">5.3.3.2</ecNumber>
    </recommendedName>
    <alternativeName>
        <fullName evidence="10">IPP:DMAPP isomerase</fullName>
    </alternativeName>
    <alternativeName>
        <fullName evidence="10">Isopentenyl pyrophosphate isomerase</fullName>
    </alternativeName>
</protein>
<keyword evidence="4 10" id="KW-0963">Cytoplasm</keyword>
<dbReference type="NCBIfam" id="NF002995">
    <property type="entry name" value="PRK03759.1"/>
    <property type="match status" value="1"/>
</dbReference>
<keyword evidence="5 10" id="KW-0479">Metal-binding</keyword>
<accession>A0ABW4Q6R2</accession>
<dbReference type="PIRSF" id="PIRSF018427">
    <property type="entry name" value="Isopntndiph_ism"/>
    <property type="match status" value="1"/>
</dbReference>